<feature type="transmembrane region" description="Helical" evidence="8">
    <location>
        <begin position="259"/>
        <end position="279"/>
    </location>
</feature>
<comment type="subcellular location">
    <subcellularLocation>
        <location evidence="1 8">Cell membrane</location>
        <topology evidence="1 8">Multi-pass membrane protein</topology>
    </subcellularLocation>
</comment>
<keyword evidence="5 8" id="KW-0812">Transmembrane</keyword>
<feature type="transmembrane region" description="Helical" evidence="8">
    <location>
        <begin position="71"/>
        <end position="99"/>
    </location>
</feature>
<evidence type="ECO:0000313" key="10">
    <source>
        <dbReference type="EMBL" id="MFC4200523.1"/>
    </source>
</evidence>
<evidence type="ECO:0000256" key="8">
    <source>
        <dbReference type="RuleBase" id="RU363032"/>
    </source>
</evidence>
<keyword evidence="4" id="KW-1003">Cell membrane</keyword>
<feature type="transmembrane region" description="Helical" evidence="8">
    <location>
        <begin position="156"/>
        <end position="179"/>
    </location>
</feature>
<keyword evidence="7 8" id="KW-0472">Membrane</keyword>
<feature type="transmembrane region" description="Helical" evidence="8">
    <location>
        <begin position="111"/>
        <end position="136"/>
    </location>
</feature>
<protein>
    <submittedName>
        <fullName evidence="10">ABC transporter permease</fullName>
    </submittedName>
</protein>
<evidence type="ECO:0000256" key="6">
    <source>
        <dbReference type="ARBA" id="ARBA00022989"/>
    </source>
</evidence>
<feature type="transmembrane region" description="Helical" evidence="8">
    <location>
        <begin position="24"/>
        <end position="44"/>
    </location>
</feature>
<dbReference type="PANTHER" id="PTHR42929:SF5">
    <property type="entry name" value="ABC TRANSPORTER PERMEASE PROTEIN"/>
    <property type="match status" value="1"/>
</dbReference>
<evidence type="ECO:0000259" key="9">
    <source>
        <dbReference type="PROSITE" id="PS50928"/>
    </source>
</evidence>
<feature type="transmembrane region" description="Helical" evidence="8">
    <location>
        <begin position="206"/>
        <end position="239"/>
    </location>
</feature>
<dbReference type="CDD" id="cd06261">
    <property type="entry name" value="TM_PBP2"/>
    <property type="match status" value="1"/>
</dbReference>
<organism evidence="10 11">
    <name type="scientific">Candidimonas humi</name>
    <dbReference type="NCBI Taxonomy" id="683355"/>
    <lineage>
        <taxon>Bacteria</taxon>
        <taxon>Pseudomonadati</taxon>
        <taxon>Pseudomonadota</taxon>
        <taxon>Betaproteobacteria</taxon>
        <taxon>Burkholderiales</taxon>
        <taxon>Alcaligenaceae</taxon>
        <taxon>Candidimonas</taxon>
    </lineage>
</organism>
<dbReference type="EMBL" id="JBHSBV010000002">
    <property type="protein sequence ID" value="MFC4200523.1"/>
    <property type="molecule type" value="Genomic_DNA"/>
</dbReference>
<comment type="caution">
    <text evidence="10">The sequence shown here is derived from an EMBL/GenBank/DDBJ whole genome shotgun (WGS) entry which is preliminary data.</text>
</comment>
<dbReference type="Proteomes" id="UP001595848">
    <property type="component" value="Unassembled WGS sequence"/>
</dbReference>
<reference evidence="11" key="1">
    <citation type="journal article" date="2019" name="Int. J. Syst. Evol. Microbiol.">
        <title>The Global Catalogue of Microorganisms (GCM) 10K type strain sequencing project: providing services to taxonomists for standard genome sequencing and annotation.</title>
        <authorList>
            <consortium name="The Broad Institute Genomics Platform"/>
            <consortium name="The Broad Institute Genome Sequencing Center for Infectious Disease"/>
            <person name="Wu L."/>
            <person name="Ma J."/>
        </authorList>
    </citation>
    <scope>NUCLEOTIDE SEQUENCE [LARGE SCALE GENOMIC DNA]</scope>
    <source>
        <strain evidence="11">LMG 24813</strain>
    </source>
</reference>
<dbReference type="RefSeq" id="WP_217964231.1">
    <property type="nucleotide sequence ID" value="NZ_JAHTBN010000003.1"/>
</dbReference>
<evidence type="ECO:0000256" key="5">
    <source>
        <dbReference type="ARBA" id="ARBA00022692"/>
    </source>
</evidence>
<sequence>MPGNTYTVDSPLGHGEACVDWRPLALLAPLFLFLVVFFLGPLFINFQQSIRAPDGASLTGAYYLKIFSDSYYLVVLLQTVLLGLVVVAVCIIAGYPMAYVVARSRGRARTLLVFVLVAPLLVSVVVRSFGWMVILGSDGMINSMLKFFGLPGIKLMYTWTGITIALVHVLLPFMVLAIASTIETLDSSMEEAAQVLGARRLQVFRYVLLPLSLEGIITGSILTFTLTVGSFVTVMLLGNNATMVLPLLIYQRLTVASDWPTAAALGIVLLLVVVVFLWLQARLHRRTKRERP</sequence>
<keyword evidence="3 8" id="KW-0813">Transport</keyword>
<proteinExistence type="inferred from homology"/>
<evidence type="ECO:0000313" key="11">
    <source>
        <dbReference type="Proteomes" id="UP001595848"/>
    </source>
</evidence>
<dbReference type="PROSITE" id="PS50928">
    <property type="entry name" value="ABC_TM1"/>
    <property type="match status" value="1"/>
</dbReference>
<feature type="domain" description="ABC transmembrane type-1" evidence="9">
    <location>
        <begin position="76"/>
        <end position="280"/>
    </location>
</feature>
<evidence type="ECO:0000256" key="7">
    <source>
        <dbReference type="ARBA" id="ARBA00023136"/>
    </source>
</evidence>
<dbReference type="Pfam" id="PF00528">
    <property type="entry name" value="BPD_transp_1"/>
    <property type="match status" value="1"/>
</dbReference>
<gene>
    <name evidence="10" type="ORF">ACFOY1_06115</name>
</gene>
<dbReference type="PANTHER" id="PTHR42929">
    <property type="entry name" value="INNER MEMBRANE ABC TRANSPORTER PERMEASE PROTEIN YDCU-RELATED-RELATED"/>
    <property type="match status" value="1"/>
</dbReference>
<evidence type="ECO:0000256" key="1">
    <source>
        <dbReference type="ARBA" id="ARBA00004651"/>
    </source>
</evidence>
<keyword evidence="6 8" id="KW-1133">Transmembrane helix</keyword>
<accession>A0ABV8NXG8</accession>
<comment type="similarity">
    <text evidence="2">Belongs to the binding-protein-dependent transport system permease family. CysTW subfamily.</text>
</comment>
<keyword evidence="11" id="KW-1185">Reference proteome</keyword>
<evidence type="ECO:0000256" key="3">
    <source>
        <dbReference type="ARBA" id="ARBA00022448"/>
    </source>
</evidence>
<evidence type="ECO:0000256" key="2">
    <source>
        <dbReference type="ARBA" id="ARBA00007069"/>
    </source>
</evidence>
<evidence type="ECO:0000256" key="4">
    <source>
        <dbReference type="ARBA" id="ARBA00022475"/>
    </source>
</evidence>
<name>A0ABV8NXG8_9BURK</name>
<dbReference type="InterPro" id="IPR000515">
    <property type="entry name" value="MetI-like"/>
</dbReference>